<evidence type="ECO:0000259" key="1">
    <source>
        <dbReference type="Pfam" id="PF20557"/>
    </source>
</evidence>
<gene>
    <name evidence="2" type="ORF">GGQ99_001295</name>
</gene>
<dbReference type="Proteomes" id="UP000539538">
    <property type="component" value="Unassembled WGS sequence"/>
</dbReference>
<reference evidence="2 3" key="1">
    <citation type="submission" date="2020-08" db="EMBL/GenBank/DDBJ databases">
        <title>Genomic Encyclopedia of Type Strains, Phase IV (KMG-IV): sequencing the most valuable type-strain genomes for metagenomic binning, comparative biology and taxonomic classification.</title>
        <authorList>
            <person name="Goeker M."/>
        </authorList>
    </citation>
    <scope>NUCLEOTIDE SEQUENCE [LARGE SCALE GENOMIC DNA]</scope>
    <source>
        <strain evidence="2 3">DSM 7050</strain>
    </source>
</reference>
<keyword evidence="3" id="KW-1185">Reference proteome</keyword>
<dbReference type="RefSeq" id="WP_183261452.1">
    <property type="nucleotide sequence ID" value="NZ_BAAAVZ010000003.1"/>
</dbReference>
<sequence>MPLIVETGSGSPTAESYVSVADAAAYATARGLTFPTTPEAAAEQALRRATTWLDGRYRGSFPGSRTNRREQALEWPRINAYDRSCPPEYIDKNEIPVEIVNATIEAAVRELAAPGSLSPDVTPGKIKKSAKVGEIAVEYAVGSGVTDQRPVLTVIDDVLSSILSISRSPALFGKVLRA</sequence>
<proteinExistence type="predicted"/>
<dbReference type="Pfam" id="PF20557">
    <property type="entry name" value="DnaT_2"/>
    <property type="match status" value="1"/>
</dbReference>
<comment type="caution">
    <text evidence="2">The sequence shown here is derived from an EMBL/GenBank/DDBJ whole genome shotgun (WGS) entry which is preliminary data.</text>
</comment>
<feature type="domain" description="Putative DnaT-like" evidence="1">
    <location>
        <begin position="1"/>
        <end position="177"/>
    </location>
</feature>
<evidence type="ECO:0000313" key="3">
    <source>
        <dbReference type="Proteomes" id="UP000539538"/>
    </source>
</evidence>
<name>A0ABR6KYT3_9HYPH</name>
<dbReference type="EMBL" id="JACHOT010000001">
    <property type="protein sequence ID" value="MBB4649573.1"/>
    <property type="molecule type" value="Genomic_DNA"/>
</dbReference>
<evidence type="ECO:0000313" key="2">
    <source>
        <dbReference type="EMBL" id="MBB4649573.1"/>
    </source>
</evidence>
<organism evidence="2 3">
    <name type="scientific">Aminobacter niigataensis</name>
    <dbReference type="NCBI Taxonomy" id="83265"/>
    <lineage>
        <taxon>Bacteria</taxon>
        <taxon>Pseudomonadati</taxon>
        <taxon>Pseudomonadota</taxon>
        <taxon>Alphaproteobacteria</taxon>
        <taxon>Hyphomicrobiales</taxon>
        <taxon>Phyllobacteriaceae</taxon>
        <taxon>Aminobacter</taxon>
    </lineage>
</organism>
<protein>
    <recommendedName>
        <fullName evidence="1">Putative DnaT-like domain-containing protein</fullName>
    </recommendedName>
</protein>
<accession>A0ABR6KYT3</accession>
<dbReference type="InterPro" id="IPR046787">
    <property type="entry name" value="DnaT_2"/>
</dbReference>